<dbReference type="Proteomes" id="UP001066276">
    <property type="component" value="Chromosome 6"/>
</dbReference>
<gene>
    <name evidence="1" type="ORF">NDU88_011291</name>
</gene>
<organism evidence="1 2">
    <name type="scientific">Pleurodeles waltl</name>
    <name type="common">Iberian ribbed newt</name>
    <dbReference type="NCBI Taxonomy" id="8319"/>
    <lineage>
        <taxon>Eukaryota</taxon>
        <taxon>Metazoa</taxon>
        <taxon>Chordata</taxon>
        <taxon>Craniata</taxon>
        <taxon>Vertebrata</taxon>
        <taxon>Euteleostomi</taxon>
        <taxon>Amphibia</taxon>
        <taxon>Batrachia</taxon>
        <taxon>Caudata</taxon>
        <taxon>Salamandroidea</taxon>
        <taxon>Salamandridae</taxon>
        <taxon>Pleurodelinae</taxon>
        <taxon>Pleurodeles</taxon>
    </lineage>
</organism>
<dbReference type="AlphaFoldDB" id="A0AAV7QYS3"/>
<sequence>MDDPFVARRASVKVRNATQLLIGNDGAFLSQQEPSLNADRFTMATYDDWSQASRHPQEVAIRAASD</sequence>
<reference evidence="1" key="1">
    <citation type="journal article" date="2022" name="bioRxiv">
        <title>Sequencing and chromosome-scale assembly of the giantPleurodeles waltlgenome.</title>
        <authorList>
            <person name="Brown T."/>
            <person name="Elewa A."/>
            <person name="Iarovenko S."/>
            <person name="Subramanian E."/>
            <person name="Araus A.J."/>
            <person name="Petzold A."/>
            <person name="Susuki M."/>
            <person name="Suzuki K.-i.T."/>
            <person name="Hayashi T."/>
            <person name="Toyoda A."/>
            <person name="Oliveira C."/>
            <person name="Osipova E."/>
            <person name="Leigh N.D."/>
            <person name="Simon A."/>
            <person name="Yun M.H."/>
        </authorList>
    </citation>
    <scope>NUCLEOTIDE SEQUENCE</scope>
    <source>
        <strain evidence="1">20211129_DDA</strain>
        <tissue evidence="1">Liver</tissue>
    </source>
</reference>
<dbReference type="EMBL" id="JANPWB010000010">
    <property type="protein sequence ID" value="KAJ1144999.1"/>
    <property type="molecule type" value="Genomic_DNA"/>
</dbReference>
<keyword evidence="2" id="KW-1185">Reference proteome</keyword>
<accession>A0AAV7QYS3</accession>
<name>A0AAV7QYS3_PLEWA</name>
<comment type="caution">
    <text evidence="1">The sequence shown here is derived from an EMBL/GenBank/DDBJ whole genome shotgun (WGS) entry which is preliminary data.</text>
</comment>
<protein>
    <submittedName>
        <fullName evidence="1">Uncharacterized protein</fullName>
    </submittedName>
</protein>
<evidence type="ECO:0000313" key="1">
    <source>
        <dbReference type="EMBL" id="KAJ1144999.1"/>
    </source>
</evidence>
<proteinExistence type="predicted"/>
<evidence type="ECO:0000313" key="2">
    <source>
        <dbReference type="Proteomes" id="UP001066276"/>
    </source>
</evidence>